<dbReference type="Gene3D" id="3.40.1090.10">
    <property type="entry name" value="Cytosolic phospholipase A2 catalytic domain"/>
    <property type="match status" value="1"/>
</dbReference>
<evidence type="ECO:0000256" key="1">
    <source>
        <dbReference type="ARBA" id="ARBA00010240"/>
    </source>
</evidence>
<dbReference type="InterPro" id="IPR002641">
    <property type="entry name" value="PNPLA_dom"/>
</dbReference>
<evidence type="ECO:0000313" key="5">
    <source>
        <dbReference type="EMBL" id="AXN93618.1"/>
    </source>
</evidence>
<keyword evidence="3" id="KW-0442">Lipid degradation</keyword>
<feature type="short sequence motif" description="DGA/G" evidence="3">
    <location>
        <begin position="221"/>
        <end position="223"/>
    </location>
</feature>
<gene>
    <name evidence="5" type="primary">orf2</name>
</gene>
<feature type="active site" description="Proton acceptor" evidence="3">
    <location>
        <position position="221"/>
    </location>
</feature>
<comment type="caution">
    <text evidence="3">Lacks conserved residue(s) required for the propagation of feature annotation.</text>
</comment>
<dbReference type="GO" id="GO:0016042">
    <property type="term" value="P:lipid catabolic process"/>
    <property type="evidence" value="ECO:0007669"/>
    <property type="project" value="UniProtKB-UniRule"/>
</dbReference>
<feature type="short sequence motif" description="GXSXG" evidence="3">
    <location>
        <begin position="56"/>
        <end position="60"/>
    </location>
</feature>
<proteinExistence type="inferred from homology"/>
<evidence type="ECO:0000256" key="2">
    <source>
        <dbReference type="ARBA" id="ARBA00023098"/>
    </source>
</evidence>
<dbReference type="GO" id="GO:0004620">
    <property type="term" value="F:phospholipase activity"/>
    <property type="evidence" value="ECO:0007669"/>
    <property type="project" value="TreeGrafter"/>
</dbReference>
<evidence type="ECO:0000259" key="4">
    <source>
        <dbReference type="PROSITE" id="PS51635"/>
    </source>
</evidence>
<reference evidence="5" key="1">
    <citation type="submission" date="2018-05" db="EMBL/GenBank/DDBJ databases">
        <title>The structural diversity of cytotoxic puwainaphycin and minutissamide lipopeptides is generated by a common biosynthetic pathway employing two alternative starter modules.</title>
        <authorList>
            <person name="Mares J."/>
            <person name="Hajek J."/>
            <person name="Urajova P."/>
            <person name="Kust A."/>
            <person name="Jokela J."/>
            <person name="Saurav K."/>
            <person name="Galica T."/>
            <person name="Capkova K."/>
            <person name="Mattila A."/>
            <person name="Haapaniemi E."/>
            <person name="Permi P."/>
            <person name="Mysterud I."/>
            <person name="Skulberg O.M."/>
            <person name="Karlsen J."/>
            <person name="Fewer D.P."/>
            <person name="Sivonen K."/>
            <person name="Tonnesen H.H."/>
            <person name="Hrouzek P."/>
        </authorList>
    </citation>
    <scope>NUCLEOTIDE SEQUENCE</scope>
    <source>
        <strain evidence="5">NIVA-CYA 644</strain>
    </source>
</reference>
<feature type="domain" description="PNPLA" evidence="4">
    <location>
        <begin position="20"/>
        <end position="234"/>
    </location>
</feature>
<dbReference type="Pfam" id="PF01734">
    <property type="entry name" value="Patatin"/>
    <property type="match status" value="1"/>
</dbReference>
<dbReference type="PROSITE" id="PS51635">
    <property type="entry name" value="PNPLA"/>
    <property type="match status" value="1"/>
</dbReference>
<name>A0A346GB64_9CYAN</name>
<feature type="active site" description="Nucleophile" evidence="3">
    <location>
        <position position="58"/>
    </location>
</feature>
<comment type="similarity">
    <text evidence="1">Belongs to the patatin family.</text>
</comment>
<dbReference type="SUPFAM" id="SSF52151">
    <property type="entry name" value="FabD/lysophospholipase-like"/>
    <property type="match status" value="1"/>
</dbReference>
<dbReference type="PANTHER" id="PTHR32176">
    <property type="entry name" value="XYLOSE ISOMERASE"/>
    <property type="match status" value="1"/>
</dbReference>
<accession>A0A346GB64</accession>
<dbReference type="GO" id="GO:0047372">
    <property type="term" value="F:monoacylglycerol lipase activity"/>
    <property type="evidence" value="ECO:0007669"/>
    <property type="project" value="TreeGrafter"/>
</dbReference>
<evidence type="ECO:0000256" key="3">
    <source>
        <dbReference type="PROSITE-ProRule" id="PRU01161"/>
    </source>
</evidence>
<keyword evidence="3" id="KW-0378">Hydrolase</keyword>
<organism evidence="5">
    <name type="scientific">Symplocastrum muelleri NIVA-CYA 644</name>
    <dbReference type="NCBI Taxonomy" id="2303159"/>
    <lineage>
        <taxon>Bacteria</taxon>
        <taxon>Bacillati</taxon>
        <taxon>Cyanobacteriota</taxon>
        <taxon>Cyanophyceae</taxon>
        <taxon>Oscillatoriophycideae</taxon>
        <taxon>Oscillatoriales</taxon>
        <taxon>Microcoleaceae</taxon>
        <taxon>Symplocastrum</taxon>
    </lineage>
</organism>
<dbReference type="PANTHER" id="PTHR32176:SF92">
    <property type="entry name" value="XYLOSE ISOMERASE"/>
    <property type="match status" value="1"/>
</dbReference>
<dbReference type="EMBL" id="MH325201">
    <property type="protein sequence ID" value="AXN93618.1"/>
    <property type="molecule type" value="Genomic_DNA"/>
</dbReference>
<keyword evidence="2 3" id="KW-0443">Lipid metabolism</keyword>
<dbReference type="InterPro" id="IPR016035">
    <property type="entry name" value="Acyl_Trfase/lysoPLipase"/>
</dbReference>
<protein>
    <submittedName>
        <fullName evidence="5">ORF2</fullName>
    </submittedName>
</protein>
<sequence length="376" mass="42152">MTKQQISGKKNQMSYQIKILSIDGGGIRAIIPCMILAEIEKRTQKPIFSLFDLIAGTSTGGITALGLTKPKYDSNDRYKLLEPPQAEYSAQNLLDLYVNHGAEMFYEPLIEQFLGEIDDIVRPRYSSAGIKDVLKRYLGETPMKQALKEVIIPSYDIEIRSPVFFTNKIENQETDSRNYRTICSGFTMIQAAIATSALPSYFPPYHLPTSQNPSGFYTLIDGGVFANNPANLAIMGAMIEAKKNGAHLNLDKILVVSLGTGSLTRKYSYDEAKNWGLLGWVQPLINVMLDSASEAIAAQLEQLLPKAHNNPPQYYRFQAFLSEELEALDNTKLENIRKIKEVASQIIEERNKDIDELCDQLLSHYSAPQNEENENV</sequence>
<dbReference type="AlphaFoldDB" id="A0A346GB64"/>